<name>A0ACB8RJJ0_9AGAM</name>
<sequence>MASFRRIARILSLAAVAMPTVLAAVLDSTDSSSTTPTTTRPAPIDTPSLRPRQTVWIRQCGGIGYTLSTECPDGYYCAYINPWYSQCTSNPTTTAPSTATQTALGQCGGTDPDWTGPTACPDGYVCTYQSPYTSDCLPSDAGGD</sequence>
<protein>
    <submittedName>
        <fullName evidence="1">Carbohydrate-binding module family 1 protein</fullName>
    </submittedName>
</protein>
<reference evidence="1" key="1">
    <citation type="submission" date="2021-02" db="EMBL/GenBank/DDBJ databases">
        <authorList>
            <consortium name="DOE Joint Genome Institute"/>
            <person name="Ahrendt S."/>
            <person name="Looney B.P."/>
            <person name="Miyauchi S."/>
            <person name="Morin E."/>
            <person name="Drula E."/>
            <person name="Courty P.E."/>
            <person name="Chicoki N."/>
            <person name="Fauchery L."/>
            <person name="Kohler A."/>
            <person name="Kuo A."/>
            <person name="Labutti K."/>
            <person name="Pangilinan J."/>
            <person name="Lipzen A."/>
            <person name="Riley R."/>
            <person name="Andreopoulos W."/>
            <person name="He G."/>
            <person name="Johnson J."/>
            <person name="Barry K.W."/>
            <person name="Grigoriev I.V."/>
            <person name="Nagy L."/>
            <person name="Hibbett D."/>
            <person name="Henrissat B."/>
            <person name="Matheny P.B."/>
            <person name="Labbe J."/>
            <person name="Martin F."/>
        </authorList>
    </citation>
    <scope>NUCLEOTIDE SEQUENCE</scope>
    <source>
        <strain evidence="1">FP105234-sp</strain>
    </source>
</reference>
<organism evidence="1 2">
    <name type="scientific">Auriscalpium vulgare</name>
    <dbReference type="NCBI Taxonomy" id="40419"/>
    <lineage>
        <taxon>Eukaryota</taxon>
        <taxon>Fungi</taxon>
        <taxon>Dikarya</taxon>
        <taxon>Basidiomycota</taxon>
        <taxon>Agaricomycotina</taxon>
        <taxon>Agaricomycetes</taxon>
        <taxon>Russulales</taxon>
        <taxon>Auriscalpiaceae</taxon>
        <taxon>Auriscalpium</taxon>
    </lineage>
</organism>
<evidence type="ECO:0000313" key="1">
    <source>
        <dbReference type="EMBL" id="KAI0043816.1"/>
    </source>
</evidence>
<evidence type="ECO:0000313" key="2">
    <source>
        <dbReference type="Proteomes" id="UP000814033"/>
    </source>
</evidence>
<dbReference type="EMBL" id="MU276003">
    <property type="protein sequence ID" value="KAI0043816.1"/>
    <property type="molecule type" value="Genomic_DNA"/>
</dbReference>
<accession>A0ACB8RJJ0</accession>
<gene>
    <name evidence="1" type="ORF">FA95DRAFT_1562895</name>
</gene>
<dbReference type="Proteomes" id="UP000814033">
    <property type="component" value="Unassembled WGS sequence"/>
</dbReference>
<keyword evidence="2" id="KW-1185">Reference proteome</keyword>
<reference evidence="1" key="2">
    <citation type="journal article" date="2022" name="New Phytol.">
        <title>Evolutionary transition to the ectomycorrhizal habit in the genomes of a hyperdiverse lineage of mushroom-forming fungi.</title>
        <authorList>
            <person name="Looney B."/>
            <person name="Miyauchi S."/>
            <person name="Morin E."/>
            <person name="Drula E."/>
            <person name="Courty P.E."/>
            <person name="Kohler A."/>
            <person name="Kuo A."/>
            <person name="LaButti K."/>
            <person name="Pangilinan J."/>
            <person name="Lipzen A."/>
            <person name="Riley R."/>
            <person name="Andreopoulos W."/>
            <person name="He G."/>
            <person name="Johnson J."/>
            <person name="Nolan M."/>
            <person name="Tritt A."/>
            <person name="Barry K.W."/>
            <person name="Grigoriev I.V."/>
            <person name="Nagy L.G."/>
            <person name="Hibbett D."/>
            <person name="Henrissat B."/>
            <person name="Matheny P.B."/>
            <person name="Labbe J."/>
            <person name="Martin F.M."/>
        </authorList>
    </citation>
    <scope>NUCLEOTIDE SEQUENCE</scope>
    <source>
        <strain evidence="1">FP105234-sp</strain>
    </source>
</reference>
<comment type="caution">
    <text evidence="1">The sequence shown here is derived from an EMBL/GenBank/DDBJ whole genome shotgun (WGS) entry which is preliminary data.</text>
</comment>
<proteinExistence type="predicted"/>